<dbReference type="OrthoDB" id="9810387at2"/>
<dbReference type="AlphaFoldDB" id="A0A5D3KN04"/>
<accession>A0A5D3KN04</accession>
<dbReference type="InterPro" id="IPR038293">
    <property type="entry name" value="ATPase_inh_sub_z_sf"/>
</dbReference>
<comment type="caution">
    <text evidence="1">The sequence shown here is derived from an EMBL/GenBank/DDBJ whole genome shotgun (WGS) entry which is preliminary data.</text>
</comment>
<dbReference type="Gene3D" id="1.10.790.20">
    <property type="entry name" value="Domain of unknown function DUF1476"/>
    <property type="match status" value="1"/>
</dbReference>
<gene>
    <name evidence="1" type="ORF">FXB40_03095</name>
</gene>
<dbReference type="Pfam" id="PF07345">
    <property type="entry name" value="ATPaseInh_sub_z"/>
    <property type="match status" value="1"/>
</dbReference>
<dbReference type="EMBL" id="VSSS01000007">
    <property type="protein sequence ID" value="TYL99541.1"/>
    <property type="molecule type" value="Genomic_DNA"/>
</dbReference>
<organism evidence="1 2">
    <name type="scientific">Bradyrhizobium rifense</name>
    <dbReference type="NCBI Taxonomy" id="515499"/>
    <lineage>
        <taxon>Bacteria</taxon>
        <taxon>Pseudomonadati</taxon>
        <taxon>Pseudomonadota</taxon>
        <taxon>Alphaproteobacteria</taxon>
        <taxon>Hyphomicrobiales</taxon>
        <taxon>Nitrobacteraceae</taxon>
        <taxon>Bradyrhizobium</taxon>
    </lineage>
</organism>
<evidence type="ECO:0000313" key="2">
    <source>
        <dbReference type="Proteomes" id="UP000324758"/>
    </source>
</evidence>
<sequence>MELTMTTFDKREQGFEAKFAHDEELMFKAAARSNKLLGLWAAGQLGLGGDAAAAYATALVTDNLANQTMDETLSKVSGDLAAKGISRERVAQKLQECLHQALAQLAAAASKAGD</sequence>
<reference evidence="1 2" key="1">
    <citation type="submission" date="2019-08" db="EMBL/GenBank/DDBJ databases">
        <title>Bradyrhizobium hipponensis sp. nov., a rhizobium isolated from a Lupinus angustifolius root nodule in Tunisia.</title>
        <authorList>
            <person name="Off K."/>
            <person name="Rejili M."/>
            <person name="Mars M."/>
            <person name="Brachmann A."/>
            <person name="Marin M."/>
        </authorList>
    </citation>
    <scope>NUCLEOTIDE SEQUENCE [LARGE SCALE GENOMIC DNA]</scope>
    <source>
        <strain evidence="1 2">CTAW71</strain>
    </source>
</reference>
<evidence type="ECO:0000313" key="1">
    <source>
        <dbReference type="EMBL" id="TYL99541.1"/>
    </source>
</evidence>
<name>A0A5D3KN04_9BRAD</name>
<dbReference type="PIRSF" id="PIRSF031780">
    <property type="entry name" value="UCP031780"/>
    <property type="match status" value="1"/>
</dbReference>
<dbReference type="Proteomes" id="UP000324758">
    <property type="component" value="Unassembled WGS sequence"/>
</dbReference>
<protein>
    <submittedName>
        <fullName evidence="1">DUF1476 domain-containing protein</fullName>
    </submittedName>
</protein>
<proteinExistence type="predicted"/>
<keyword evidence="2" id="KW-1185">Reference proteome</keyword>
<dbReference type="InterPro" id="IPR009945">
    <property type="entry name" value="ATPase_inh_sub_z"/>
</dbReference>